<feature type="region of interest" description="Disordered" evidence="1">
    <location>
        <begin position="1175"/>
        <end position="1203"/>
    </location>
</feature>
<feature type="compositionally biased region" description="Polar residues" evidence="1">
    <location>
        <begin position="277"/>
        <end position="288"/>
    </location>
</feature>
<organism evidence="4 5">
    <name type="scientific">Acanthoscelides obtectus</name>
    <name type="common">Bean weevil</name>
    <name type="synonym">Bruchus obtectus</name>
    <dbReference type="NCBI Taxonomy" id="200917"/>
    <lineage>
        <taxon>Eukaryota</taxon>
        <taxon>Metazoa</taxon>
        <taxon>Ecdysozoa</taxon>
        <taxon>Arthropoda</taxon>
        <taxon>Hexapoda</taxon>
        <taxon>Insecta</taxon>
        <taxon>Pterygota</taxon>
        <taxon>Neoptera</taxon>
        <taxon>Endopterygota</taxon>
        <taxon>Coleoptera</taxon>
        <taxon>Polyphaga</taxon>
        <taxon>Cucujiformia</taxon>
        <taxon>Chrysomeloidea</taxon>
        <taxon>Chrysomelidae</taxon>
        <taxon>Bruchinae</taxon>
        <taxon>Bruchini</taxon>
        <taxon>Acanthoscelides</taxon>
    </lineage>
</organism>
<protein>
    <recommendedName>
        <fullName evidence="3">Chitin-binding type-2 domain-containing protein</fullName>
    </recommendedName>
</protein>
<dbReference type="OrthoDB" id="8194050at2759"/>
<feature type="compositionally biased region" description="Basic and acidic residues" evidence="1">
    <location>
        <begin position="265"/>
        <end position="276"/>
    </location>
</feature>
<feature type="signal peptide" evidence="2">
    <location>
        <begin position="1"/>
        <end position="28"/>
    </location>
</feature>
<feature type="compositionally biased region" description="Polar residues" evidence="1">
    <location>
        <begin position="332"/>
        <end position="381"/>
    </location>
</feature>
<dbReference type="SMART" id="SM00494">
    <property type="entry name" value="ChtBD2"/>
    <property type="match status" value="1"/>
</dbReference>
<evidence type="ECO:0000313" key="4">
    <source>
        <dbReference type="EMBL" id="CAH1953395.1"/>
    </source>
</evidence>
<dbReference type="InterPro" id="IPR036508">
    <property type="entry name" value="Chitin-bd_dom_sf"/>
</dbReference>
<dbReference type="EMBL" id="CAKOFQ010006651">
    <property type="protein sequence ID" value="CAH1953395.1"/>
    <property type="molecule type" value="Genomic_DNA"/>
</dbReference>
<name>A0A9P0JHC8_ACAOB</name>
<gene>
    <name evidence="4" type="ORF">ACAOBT_LOCUS23</name>
</gene>
<feature type="compositionally biased region" description="Low complexity" evidence="1">
    <location>
        <begin position="593"/>
        <end position="605"/>
    </location>
</feature>
<reference evidence="4" key="1">
    <citation type="submission" date="2022-03" db="EMBL/GenBank/DDBJ databases">
        <authorList>
            <person name="Sayadi A."/>
        </authorList>
    </citation>
    <scope>NUCLEOTIDE SEQUENCE</scope>
</reference>
<evidence type="ECO:0000313" key="5">
    <source>
        <dbReference type="Proteomes" id="UP001152888"/>
    </source>
</evidence>
<feature type="compositionally biased region" description="Polar residues" evidence="1">
    <location>
        <begin position="606"/>
        <end position="622"/>
    </location>
</feature>
<dbReference type="Pfam" id="PF01607">
    <property type="entry name" value="CBM_14"/>
    <property type="match status" value="1"/>
</dbReference>
<feature type="region of interest" description="Disordered" evidence="1">
    <location>
        <begin position="536"/>
        <end position="565"/>
    </location>
</feature>
<dbReference type="Proteomes" id="UP001152888">
    <property type="component" value="Unassembled WGS sequence"/>
</dbReference>
<keyword evidence="2" id="KW-0732">Signal</keyword>
<feature type="region of interest" description="Disordered" evidence="1">
    <location>
        <begin position="1499"/>
        <end position="1518"/>
    </location>
</feature>
<dbReference type="GO" id="GO:0008061">
    <property type="term" value="F:chitin binding"/>
    <property type="evidence" value="ECO:0007669"/>
    <property type="project" value="InterPro"/>
</dbReference>
<dbReference type="InterPro" id="IPR002557">
    <property type="entry name" value="Chitin-bd_dom"/>
</dbReference>
<sequence length="1551" mass="172766">MKRYHMFKLGITVLLCATYCVGPAPVSGLDENSVDEGFSNITKAEPNGRPDDLVFYQGMEGTPGIDFPILSYIPRTSFSCKGIGSGYYADLETDCQVFHICEEEKKISFLCPNGTIFQQSELICEWWFKVNCTDAPQLYEDSAEQLREDLLRRKSARRVSPDGSERFHGAVMRTEESSSVSAKQNGRILPTSAIDDKQNGTPTRRSDTDNVRKRQNDNYNSKSPNGRVSSNQNLYTRNSDQGYNSFNKSPAYNNGQKGKGTLNSRKSEPQDLHRAESNNFNGNGRQNSRNREQNSSKGPNDYSTNPSSNFRYDNGPRPNTLINNQRDKNSRIRTSSDYNNEFINSRRTSDLATSDNRQHNPNYSVQSQNINSSRNSKPAINSVTVNKPKIRRYNDAQTGNTLNDVSTATERYSTTKRPLNNYKEYHVQFSSTSVGSDRGVNSVSTTIAPFKQYTFSQQPNEYQTTKSDSLLNYKINKNNPQSSTSTRAFGYLNTQYQRNNGFTTTVDMNNNYQSVQSAPGSNNYSSYRSSVRNSVSYSRSNGLTTPTPSTTTHHYSQRPKVASNEYYTTPPTYSVLTTTQQNQYFTDHSRNQNYYSDSSNINSNDRGTNYNTEAKAGTSNEVSETLQYTTPGDTTYQDFSQTVSDFTLAVSNTANKNARNGRYDSESADSDEAQIPQESSSFVKSSFNTINNDLQKSSTPNPYPNHRTTYSDLKQPTYPPKSNKFISISSVTPQYITTQPINKGKPFLGSRVGTRIHVATTTEIPLSTTTTKTTTTTKNVIKNAYIAEENKKIAQILLDAVKASASGGPSTQSPPKTISTTYRYSHSTSSPQEAEYYSASTAVPVERITDRTIDHATVYGTYRDQKQTPAPFRESSNGLQVKFGKNSDRIALTLGKSLTGSRSQRYEHGDVKASTVGPQNTYLPLSSRDLDNSANTYKPRDLNKIVKPQTGFGYIPITFNNASTKYSTAVQSPFLNANVKVTDVYRTKPDVLGTGFYVTKKSVFNTSYPTSQASYALQTTTLKPKPFEKSQQSIIPLSTPDNFESVTIPSYKISSASPFRPQRENGFSPSSTVPTPVASTTVSIYDNVDSMINALVKFAESKEPDYSSETPRPGLSVPPSVGPQTLHTLAAYFASALDSIMKDKENLTQEEVIEKKEELTTLLTEMTVHGYNHLFKRSNETNDTSTTLAPKEEEVSESSNSLANTPEIRQLARNFSIALASYLNDPEMFRKDLAELRPKEPAFYEEGTEHPTDNEESPTDEELLNYSDADGKSSYPPIPSPSPTWGFILATKSNDIDVKNSLTGDLNTADSQSFIPSYNHLNQDEKAKDQNDKRYLPEGHWTTSPTVAKLWSSTFGVNPIVVNDQFETTVAPEEADDVVEDFSSPEKLPGLTEPQDEIKYELRTLPKISLNSTQIHGILIDFMNTSSSDSSRLHRLLRKLNTTETEFLNKMKEIESNPLSKRLILLLISECGVKATKDIHNNHSDENLKVSETSYAGSTAPSVEGLTLDTPRQNNSPIPNFVNENLSEDDQDVRALQLLNALYGIASRFGK</sequence>
<accession>A0A9P0JHC8</accession>
<feature type="region of interest" description="Disordered" evidence="1">
    <location>
        <begin position="1243"/>
        <end position="1277"/>
    </location>
</feature>
<feature type="domain" description="Chitin-binding type-2" evidence="3">
    <location>
        <begin position="77"/>
        <end position="134"/>
    </location>
</feature>
<feature type="region of interest" description="Disordered" evidence="1">
    <location>
        <begin position="1102"/>
        <end position="1121"/>
    </location>
</feature>
<feature type="compositionally biased region" description="Polar residues" evidence="1">
    <location>
        <begin position="676"/>
        <end position="714"/>
    </location>
</feature>
<dbReference type="PANTHER" id="PTHR22933:SF43">
    <property type="entry name" value="LP10131P"/>
    <property type="match status" value="1"/>
</dbReference>
<feature type="compositionally biased region" description="Polar residues" evidence="1">
    <location>
        <begin position="295"/>
        <end position="311"/>
    </location>
</feature>
<keyword evidence="5" id="KW-1185">Reference proteome</keyword>
<proteinExistence type="predicted"/>
<feature type="compositionally biased region" description="Basic and acidic residues" evidence="1">
    <location>
        <begin position="194"/>
        <end position="216"/>
    </location>
</feature>
<feature type="compositionally biased region" description="Acidic residues" evidence="1">
    <location>
        <begin position="1254"/>
        <end position="1263"/>
    </location>
</feature>
<feature type="region of interest" description="Disordered" evidence="1">
    <location>
        <begin position="590"/>
        <end position="622"/>
    </location>
</feature>
<feature type="region of interest" description="Disordered" evidence="1">
    <location>
        <begin position="156"/>
        <end position="381"/>
    </location>
</feature>
<feature type="compositionally biased region" description="Basic and acidic residues" evidence="1">
    <location>
        <begin position="1243"/>
        <end position="1253"/>
    </location>
</feature>
<dbReference type="PROSITE" id="PS50940">
    <property type="entry name" value="CHIT_BIND_II"/>
    <property type="match status" value="1"/>
</dbReference>
<feature type="compositionally biased region" description="Low complexity" evidence="1">
    <location>
        <begin position="536"/>
        <end position="552"/>
    </location>
</feature>
<evidence type="ECO:0000256" key="2">
    <source>
        <dbReference type="SAM" id="SignalP"/>
    </source>
</evidence>
<feature type="region of interest" description="Disordered" evidence="1">
    <location>
        <begin position="657"/>
        <end position="718"/>
    </location>
</feature>
<dbReference type="Gene3D" id="2.170.140.10">
    <property type="entry name" value="Chitin binding domain"/>
    <property type="match status" value="1"/>
</dbReference>
<comment type="caution">
    <text evidence="4">The sequence shown here is derived from an EMBL/GenBank/DDBJ whole genome shotgun (WGS) entry which is preliminary data.</text>
</comment>
<dbReference type="SUPFAM" id="SSF57625">
    <property type="entry name" value="Invertebrate chitin-binding proteins"/>
    <property type="match status" value="1"/>
</dbReference>
<dbReference type="PANTHER" id="PTHR22933">
    <property type="entry name" value="FI18007P1-RELATED"/>
    <property type="match status" value="1"/>
</dbReference>
<feature type="compositionally biased region" description="Polar residues" evidence="1">
    <location>
        <begin position="217"/>
        <end position="264"/>
    </location>
</feature>
<evidence type="ECO:0000256" key="1">
    <source>
        <dbReference type="SAM" id="MobiDB-lite"/>
    </source>
</evidence>
<evidence type="ECO:0000259" key="3">
    <source>
        <dbReference type="PROSITE" id="PS50940"/>
    </source>
</evidence>
<dbReference type="GO" id="GO:0005576">
    <property type="term" value="C:extracellular region"/>
    <property type="evidence" value="ECO:0007669"/>
    <property type="project" value="InterPro"/>
</dbReference>
<dbReference type="InterPro" id="IPR052976">
    <property type="entry name" value="Scoloptoxin-like"/>
</dbReference>
<feature type="compositionally biased region" description="Basic and acidic residues" evidence="1">
    <location>
        <begin position="159"/>
        <end position="176"/>
    </location>
</feature>
<feature type="chain" id="PRO_5040249599" description="Chitin-binding type-2 domain-containing protein" evidence="2">
    <location>
        <begin position="29"/>
        <end position="1551"/>
    </location>
</feature>